<evidence type="ECO:0000256" key="6">
    <source>
        <dbReference type="ARBA" id="ARBA00022741"/>
    </source>
</evidence>
<dbReference type="SUPFAM" id="SSF54106">
    <property type="entry name" value="LysM domain"/>
    <property type="match status" value="1"/>
</dbReference>
<keyword evidence="4 13" id="KW-0812">Transmembrane</keyword>
<dbReference type="PANTHER" id="PTHR46204">
    <property type="entry name" value="CHITIN ELICITOR RECEPTOR KINASE 1-RELATED"/>
    <property type="match status" value="1"/>
</dbReference>
<protein>
    <recommendedName>
        <fullName evidence="18">Protein kinase domain-containing protein</fullName>
    </recommendedName>
</protein>
<evidence type="ECO:0000256" key="3">
    <source>
        <dbReference type="ARBA" id="ARBA00022679"/>
    </source>
</evidence>
<dbReference type="Pfam" id="PF01476">
    <property type="entry name" value="LysM"/>
    <property type="match status" value="1"/>
</dbReference>
<evidence type="ECO:0000256" key="2">
    <source>
        <dbReference type="ARBA" id="ARBA00022475"/>
    </source>
</evidence>
<dbReference type="GO" id="GO:0045087">
    <property type="term" value="P:innate immune response"/>
    <property type="evidence" value="ECO:0007669"/>
    <property type="project" value="InterPro"/>
</dbReference>
<keyword evidence="5 14" id="KW-0732">Signal</keyword>
<keyword evidence="10 13" id="KW-0472">Membrane</keyword>
<evidence type="ECO:0008006" key="18">
    <source>
        <dbReference type="Google" id="ProtNLM"/>
    </source>
</evidence>
<dbReference type="SMART" id="SM00257">
    <property type="entry name" value="LysM"/>
    <property type="match status" value="1"/>
</dbReference>
<evidence type="ECO:0000256" key="9">
    <source>
        <dbReference type="ARBA" id="ARBA00022989"/>
    </source>
</evidence>
<dbReference type="AlphaFoldDB" id="A0A2S3HV55"/>
<feature type="domain" description="Protein kinase" evidence="15">
    <location>
        <begin position="315"/>
        <end position="591"/>
    </location>
</feature>
<dbReference type="FunFam" id="3.30.200.20:FF:000526">
    <property type="entry name" value="Kinase family protein"/>
    <property type="match status" value="1"/>
</dbReference>
<keyword evidence="8 12" id="KW-0067">ATP-binding</keyword>
<evidence type="ECO:0000256" key="7">
    <source>
        <dbReference type="ARBA" id="ARBA00022777"/>
    </source>
</evidence>
<sequence length="619" mass="68296">MAKLGSLFFLTLFLQHHHTSASLIDRQRSIASTAEWQPMHCNAVPINPSCNSFLYVTPEGRNLSEIVSVFSGNASLIQPIKRLSGSEDLLVGVSCMCEAINDTLTSFFHDTQYKVEKGDTPDTVKTKKFSGLAMNIGDGKVLIANETETITVHLPCGCSPTASDGVLSYAVQEEDTLSTISSLFRSSSQDILNLNPSVTNPDFIKPGWILFIPMGVTGSSKKKIGNLSIIIAASISAAILLLCVFTVILRLKRRSSQHNVEAPEIKMERAPSNTSIAALESRFFPSIRIPDIDPFQTERPVIFSLKVVGDATANFDEKRKIGEGGYGSVYLGFIGAHEIAVKKMKASKSKEFFAELKVLCKVHHINVVELIGYAAGDDHLYLVYEYVQNGSLNDHLHDPLLKGHQPLSWTARTQVALDAARGIEYIHDHTKACYVHRDIKTSNILLDNGLRAKVADFGLVKLVQRSDEEECVATRLVGTPGYLPPESVLELHMTTKSDVYAFGVVLAELITGLRALMRDNKEVNKMKSLISIMRKAFKSEDLESSMETIIDPNLKDNYPIEEVCKMANISMWCLSEDPMNRPEMRDIMPTLSQIHLTSIEWEASLGGDGEVFSGVSIGR</sequence>
<dbReference type="InterPro" id="IPR011009">
    <property type="entry name" value="Kinase-like_dom_sf"/>
</dbReference>
<dbReference type="PROSITE" id="PS00107">
    <property type="entry name" value="PROTEIN_KINASE_ATP"/>
    <property type="match status" value="1"/>
</dbReference>
<evidence type="ECO:0000256" key="1">
    <source>
        <dbReference type="ARBA" id="ARBA00004162"/>
    </source>
</evidence>
<evidence type="ECO:0000256" key="13">
    <source>
        <dbReference type="SAM" id="Phobius"/>
    </source>
</evidence>
<dbReference type="InterPro" id="IPR017441">
    <property type="entry name" value="Protein_kinase_ATP_BS"/>
</dbReference>
<evidence type="ECO:0000256" key="14">
    <source>
        <dbReference type="SAM" id="SignalP"/>
    </source>
</evidence>
<name>A0A2S3HV55_9POAL</name>
<evidence type="ECO:0000259" key="16">
    <source>
        <dbReference type="PROSITE" id="PS51782"/>
    </source>
</evidence>
<evidence type="ECO:0000256" key="5">
    <source>
        <dbReference type="ARBA" id="ARBA00022729"/>
    </source>
</evidence>
<dbReference type="SMART" id="SM00220">
    <property type="entry name" value="S_TKc"/>
    <property type="match status" value="1"/>
</dbReference>
<keyword evidence="9 13" id="KW-1133">Transmembrane helix</keyword>
<dbReference type="PROSITE" id="PS00108">
    <property type="entry name" value="PROTEIN_KINASE_ST"/>
    <property type="match status" value="1"/>
</dbReference>
<dbReference type="SUPFAM" id="SSF56112">
    <property type="entry name" value="Protein kinase-like (PK-like)"/>
    <property type="match status" value="1"/>
</dbReference>
<keyword evidence="2" id="KW-1003">Cell membrane</keyword>
<dbReference type="EMBL" id="CM008050">
    <property type="protein sequence ID" value="PAN30529.1"/>
    <property type="molecule type" value="Genomic_DNA"/>
</dbReference>
<reference evidence="17" key="1">
    <citation type="submission" date="2018-04" db="EMBL/GenBank/DDBJ databases">
        <title>WGS assembly of Panicum hallii.</title>
        <authorList>
            <person name="Lovell J."/>
            <person name="Jenkins J."/>
            <person name="Lowry D."/>
            <person name="Mamidi S."/>
            <person name="Sreedasyam A."/>
            <person name="Weng X."/>
            <person name="Barry K."/>
            <person name="Bonette J."/>
            <person name="Campitelli B."/>
            <person name="Daum C."/>
            <person name="Gordon S."/>
            <person name="Gould B."/>
            <person name="Lipzen A."/>
            <person name="Macqueen A."/>
            <person name="Palacio-Mejia J."/>
            <person name="Plott C."/>
            <person name="Shakirov E."/>
            <person name="Shu S."/>
            <person name="Yoshinaga Y."/>
            <person name="Zane M."/>
            <person name="Rokhsar D."/>
            <person name="Grimwood J."/>
            <person name="Schmutz J."/>
            <person name="Juenger T."/>
        </authorList>
    </citation>
    <scope>NUCLEOTIDE SEQUENCE [LARGE SCALE GENOMIC DNA]</scope>
    <source>
        <strain evidence="17">FIL2</strain>
    </source>
</reference>
<feature type="binding site" evidence="12">
    <location>
        <position position="343"/>
    </location>
    <ligand>
        <name>ATP</name>
        <dbReference type="ChEBI" id="CHEBI:30616"/>
    </ligand>
</feature>
<feature type="chain" id="PRO_5015684826" description="Protein kinase domain-containing protein" evidence="14">
    <location>
        <begin position="22"/>
        <end position="619"/>
    </location>
</feature>
<keyword evidence="7" id="KW-0418">Kinase</keyword>
<organism evidence="17">
    <name type="scientific">Panicum hallii</name>
    <dbReference type="NCBI Taxonomy" id="206008"/>
    <lineage>
        <taxon>Eukaryota</taxon>
        <taxon>Viridiplantae</taxon>
        <taxon>Streptophyta</taxon>
        <taxon>Embryophyta</taxon>
        <taxon>Tracheophyta</taxon>
        <taxon>Spermatophyta</taxon>
        <taxon>Magnoliopsida</taxon>
        <taxon>Liliopsida</taxon>
        <taxon>Poales</taxon>
        <taxon>Poaceae</taxon>
        <taxon>PACMAD clade</taxon>
        <taxon>Panicoideae</taxon>
        <taxon>Panicodae</taxon>
        <taxon>Paniceae</taxon>
        <taxon>Panicinae</taxon>
        <taxon>Panicum</taxon>
        <taxon>Panicum sect. Panicum</taxon>
    </lineage>
</organism>
<evidence type="ECO:0000256" key="8">
    <source>
        <dbReference type="ARBA" id="ARBA00022840"/>
    </source>
</evidence>
<dbReference type="Gene3D" id="3.30.200.20">
    <property type="entry name" value="Phosphorylase Kinase, domain 1"/>
    <property type="match status" value="1"/>
</dbReference>
<dbReference type="GO" id="GO:0005886">
    <property type="term" value="C:plasma membrane"/>
    <property type="evidence" value="ECO:0007669"/>
    <property type="project" value="UniProtKB-SubCell"/>
</dbReference>
<keyword evidence="6 12" id="KW-0547">Nucleotide-binding</keyword>
<dbReference type="InterPro" id="IPR036779">
    <property type="entry name" value="LysM_dom_sf"/>
</dbReference>
<dbReference type="Gene3D" id="3.10.350.10">
    <property type="entry name" value="LysM domain"/>
    <property type="match status" value="1"/>
</dbReference>
<comment type="subcellular location">
    <subcellularLocation>
        <location evidence="1">Cell membrane</location>
        <topology evidence="1">Single-pass membrane protein</topology>
    </subcellularLocation>
</comment>
<feature type="transmembrane region" description="Helical" evidence="13">
    <location>
        <begin position="227"/>
        <end position="249"/>
    </location>
</feature>
<dbReference type="CDD" id="cd00118">
    <property type="entry name" value="LysM"/>
    <property type="match status" value="1"/>
</dbReference>
<evidence type="ECO:0000256" key="10">
    <source>
        <dbReference type="ARBA" id="ARBA00023136"/>
    </source>
</evidence>
<keyword evidence="3" id="KW-0808">Transferase</keyword>
<dbReference type="InterPro" id="IPR018392">
    <property type="entry name" value="LysM"/>
</dbReference>
<feature type="signal peptide" evidence="14">
    <location>
        <begin position="1"/>
        <end position="21"/>
    </location>
</feature>
<dbReference type="Proteomes" id="UP000243499">
    <property type="component" value="Chromosome 5"/>
</dbReference>
<dbReference type="InterPro" id="IPR044812">
    <property type="entry name" value="CERK1/LYK3-like"/>
</dbReference>
<dbReference type="InterPro" id="IPR008271">
    <property type="entry name" value="Ser/Thr_kinase_AS"/>
</dbReference>
<evidence type="ECO:0000313" key="17">
    <source>
        <dbReference type="EMBL" id="PAN30529.1"/>
    </source>
</evidence>
<dbReference type="PROSITE" id="PS51782">
    <property type="entry name" value="LYSM"/>
    <property type="match status" value="1"/>
</dbReference>
<evidence type="ECO:0000259" key="15">
    <source>
        <dbReference type="PROSITE" id="PS50011"/>
    </source>
</evidence>
<dbReference type="Gene3D" id="1.10.510.10">
    <property type="entry name" value="Transferase(Phosphotransferase) domain 1"/>
    <property type="match status" value="1"/>
</dbReference>
<dbReference type="PROSITE" id="PS50011">
    <property type="entry name" value="PROTEIN_KINASE_DOM"/>
    <property type="match status" value="1"/>
</dbReference>
<keyword evidence="11" id="KW-1015">Disulfide bond</keyword>
<gene>
    <name evidence="17" type="ORF">PAHAL_5G290300</name>
</gene>
<dbReference type="GO" id="GO:0019199">
    <property type="term" value="F:transmembrane receptor protein kinase activity"/>
    <property type="evidence" value="ECO:0007669"/>
    <property type="project" value="InterPro"/>
</dbReference>
<evidence type="ECO:0000256" key="4">
    <source>
        <dbReference type="ARBA" id="ARBA00022692"/>
    </source>
</evidence>
<feature type="domain" description="LysM" evidence="16">
    <location>
        <begin position="167"/>
        <end position="212"/>
    </location>
</feature>
<dbReference type="GO" id="GO:0005524">
    <property type="term" value="F:ATP binding"/>
    <property type="evidence" value="ECO:0007669"/>
    <property type="project" value="UniProtKB-UniRule"/>
</dbReference>
<dbReference type="FunFam" id="1.10.510.10:FF:000468">
    <property type="entry name" value="PTI1-like tyrosine-protein kinase 3"/>
    <property type="match status" value="1"/>
</dbReference>
<dbReference type="InterPro" id="IPR000719">
    <property type="entry name" value="Prot_kinase_dom"/>
</dbReference>
<evidence type="ECO:0000256" key="11">
    <source>
        <dbReference type="ARBA" id="ARBA00023157"/>
    </source>
</evidence>
<accession>A0A2S3HV55</accession>
<dbReference type="Gramene" id="PAN30529">
    <property type="protein sequence ID" value="PAN30529"/>
    <property type="gene ID" value="PAHAL_5G290300"/>
</dbReference>
<dbReference type="PANTHER" id="PTHR46204:SF8">
    <property type="entry name" value="PROTEIN KINASE DOMAIN-CONTAINING PROTEIN"/>
    <property type="match status" value="1"/>
</dbReference>
<evidence type="ECO:0000256" key="12">
    <source>
        <dbReference type="PROSITE-ProRule" id="PRU10141"/>
    </source>
</evidence>
<proteinExistence type="predicted"/>
<dbReference type="Pfam" id="PF00069">
    <property type="entry name" value="Pkinase"/>
    <property type="match status" value="1"/>
</dbReference>